<evidence type="ECO:0000259" key="2">
    <source>
        <dbReference type="PROSITE" id="PS50110"/>
    </source>
</evidence>
<reference evidence="4" key="1">
    <citation type="journal article" date="2019" name="Int. J. Syst. Evol. Microbiol.">
        <title>The Global Catalogue of Microorganisms (GCM) 10K type strain sequencing project: providing services to taxonomists for standard genome sequencing and annotation.</title>
        <authorList>
            <consortium name="The Broad Institute Genomics Platform"/>
            <consortium name="The Broad Institute Genome Sequencing Center for Infectious Disease"/>
            <person name="Wu L."/>
            <person name="Ma J."/>
        </authorList>
    </citation>
    <scope>NUCLEOTIDE SEQUENCE [LARGE SCALE GENOMIC DNA]</scope>
    <source>
        <strain evidence="4">CCUG 63830</strain>
    </source>
</reference>
<dbReference type="InterPro" id="IPR001789">
    <property type="entry name" value="Sig_transdc_resp-reg_receiver"/>
</dbReference>
<dbReference type="EMBL" id="JBHSWB010000001">
    <property type="protein sequence ID" value="MFC6662082.1"/>
    <property type="molecule type" value="Genomic_DNA"/>
</dbReference>
<protein>
    <recommendedName>
        <fullName evidence="2">Response regulatory domain-containing protein</fullName>
    </recommendedName>
</protein>
<organism evidence="3 4">
    <name type="scientific">Deinococcus multiflagellatus</name>
    <dbReference type="NCBI Taxonomy" id="1656887"/>
    <lineage>
        <taxon>Bacteria</taxon>
        <taxon>Thermotogati</taxon>
        <taxon>Deinococcota</taxon>
        <taxon>Deinococci</taxon>
        <taxon>Deinococcales</taxon>
        <taxon>Deinococcaceae</taxon>
        <taxon>Deinococcus</taxon>
    </lineage>
</organism>
<dbReference type="Proteomes" id="UP001596317">
    <property type="component" value="Unassembled WGS sequence"/>
</dbReference>
<comment type="caution">
    <text evidence="3">The sequence shown here is derived from an EMBL/GenBank/DDBJ whole genome shotgun (WGS) entry which is preliminary data.</text>
</comment>
<dbReference type="InterPro" id="IPR011006">
    <property type="entry name" value="CheY-like_superfamily"/>
</dbReference>
<dbReference type="SUPFAM" id="SSF52172">
    <property type="entry name" value="CheY-like"/>
    <property type="match status" value="1"/>
</dbReference>
<evidence type="ECO:0000313" key="3">
    <source>
        <dbReference type="EMBL" id="MFC6662082.1"/>
    </source>
</evidence>
<accession>A0ABW1ZP77</accession>
<dbReference type="PROSITE" id="PS50110">
    <property type="entry name" value="RESPONSE_REGULATORY"/>
    <property type="match status" value="1"/>
</dbReference>
<evidence type="ECO:0000313" key="4">
    <source>
        <dbReference type="Proteomes" id="UP001596317"/>
    </source>
</evidence>
<sequence>MMTTRAGEKHQQLAMELGANDYLAKPAEERLLLRRLTALLPGRAEVQA</sequence>
<name>A0ABW1ZP77_9DEIO</name>
<gene>
    <name evidence="3" type="ORF">ACFP90_18445</name>
</gene>
<comment type="caution">
    <text evidence="1">Lacks conserved residue(s) required for the propagation of feature annotation.</text>
</comment>
<keyword evidence="4" id="KW-1185">Reference proteome</keyword>
<proteinExistence type="predicted"/>
<dbReference type="Gene3D" id="3.40.50.2300">
    <property type="match status" value="1"/>
</dbReference>
<evidence type="ECO:0000256" key="1">
    <source>
        <dbReference type="PROSITE-ProRule" id="PRU00169"/>
    </source>
</evidence>
<feature type="domain" description="Response regulatory" evidence="2">
    <location>
        <begin position="1"/>
        <end position="40"/>
    </location>
</feature>
<dbReference type="RefSeq" id="WP_380057847.1">
    <property type="nucleotide sequence ID" value="NZ_JBHSWB010000001.1"/>
</dbReference>